<organism evidence="1 2">
    <name type="scientific">Bradyrhizobium japonicum</name>
    <dbReference type="NCBI Taxonomy" id="375"/>
    <lineage>
        <taxon>Bacteria</taxon>
        <taxon>Pseudomonadati</taxon>
        <taxon>Pseudomonadota</taxon>
        <taxon>Alphaproteobacteria</taxon>
        <taxon>Hyphomicrobiales</taxon>
        <taxon>Nitrobacteraceae</taxon>
        <taxon>Bradyrhizobium</taxon>
    </lineage>
</organism>
<reference evidence="1 2" key="1">
    <citation type="submission" date="2017-03" db="EMBL/GenBank/DDBJ databases">
        <title>Whole genome sequences of fourteen strains of Bradyrhizobium canariense and one strain of Bradyrhizobium japonicum isolated from Lupinus (Papilionoideae: Genisteae) species in Algeria.</title>
        <authorList>
            <person name="Crovadore J."/>
            <person name="Chekireb D."/>
            <person name="Brachmann A."/>
            <person name="Chablais R."/>
            <person name="Cochard B."/>
            <person name="Lefort F."/>
        </authorList>
    </citation>
    <scope>NUCLEOTIDE SEQUENCE [LARGE SCALE GENOMIC DNA]</scope>
    <source>
        <strain evidence="1 2">UBMA197</strain>
    </source>
</reference>
<dbReference type="Proteomes" id="UP000193335">
    <property type="component" value="Unassembled WGS sequence"/>
</dbReference>
<dbReference type="AlphaFoldDB" id="A0A1Y2JR07"/>
<dbReference type="RefSeq" id="WP_085400079.1">
    <property type="nucleotide sequence ID" value="NZ_NAFL01000237.1"/>
</dbReference>
<sequence length="101" mass="10943">MPHAKEVPPVTFEIPLPAQMMAIDGTWRRPCAVKTISDTGATIFLEASIEGLSLTEFFLVLSSTGLAYRRCEVDGVNGTELSVKFLRTKGEKNAGRTDAIA</sequence>
<comment type="caution">
    <text evidence="1">The sequence shown here is derived from an EMBL/GenBank/DDBJ whole genome shotgun (WGS) entry which is preliminary data.</text>
</comment>
<protein>
    <submittedName>
        <fullName evidence="1">Pilus assembly protein PilZ</fullName>
    </submittedName>
</protein>
<evidence type="ECO:0000313" key="1">
    <source>
        <dbReference type="EMBL" id="OSJ33881.1"/>
    </source>
</evidence>
<evidence type="ECO:0000313" key="2">
    <source>
        <dbReference type="Proteomes" id="UP000193335"/>
    </source>
</evidence>
<proteinExistence type="predicted"/>
<gene>
    <name evidence="1" type="ORF">BSZ19_13850</name>
</gene>
<dbReference type="EMBL" id="NAFL01000237">
    <property type="protein sequence ID" value="OSJ33881.1"/>
    <property type="molecule type" value="Genomic_DNA"/>
</dbReference>
<accession>A0A1Y2JR07</accession>
<name>A0A1Y2JR07_BRAJP</name>